<keyword evidence="10" id="KW-1185">Reference proteome</keyword>
<sequence>MSKCWVHDASHSQGPGGRQQRSVDPTQDNFFASIVSPTPRQQSDRSRRQSRSTREGVTNAREDPVATERPTLEWQDRLSESLARWSQSRQYEQPVPSDSSQLLPFQRSAPATDDAREPARHKRRLTDSASTHHELSWDDVHATPDTDEDELDDCADAFGHLSFDEHREVRYHGKLSGIHLLAQHQREDKRNFGGVWKFPMAKLWPPVPAGETEYGQREKSRLSLEASIPMPPPDVRLHLIRIFFTYANTALPVLDEESFMEQYHAEYGPAQPSARSAEGVIPGPSGSDPAGITQPERMQKLSKLLLFAVFAFAAQYWDTNQAEQYAANARRLLDLVYGESRTSTVQALVLMGVREFGNASVEEGWLHVGMAARMAVDLGLNRNSEKWLNNGREMFSHKEQNIRRTIWWACCFADKYASLFLGRPIIVHEADFSTLLPEVSQEDEHVWVPMSNNPQDQSIPAMPGLRQSYHRAASALTVIHGEIVEKIYPVTRVHQLPRRALMEQIHSRLIQWSLDLPEVLQYSSKSKRPCPPPHVLVLHIQFWAMMLLLHRPFIPKSLRSKTPPSPSGDDHVPWKSFDFCQSSASHISAFATLYNQHYDIRWAPPLISSTLQSAGIMHVVALRLRSNDARAATGLTQCIDVCDRMRDVWHTTARVADLLRGAGVQIAVALTGPANPSRKRPVEVALEEYSAEQPADTPQPQQVVAPVVPSHGYAEGSRVRPIPTTVPLPQPQPHQDPQYGPNFMTALLGPDYVPTASVAPGYDWWPLESTSEPAPMPEPPSQYVPTSQPLTMPSQSFTFTQEQFSQDFLQGMRDPVLHFPSAYPPR</sequence>
<dbReference type="EMBL" id="JADCUA010000022">
    <property type="protein sequence ID" value="KAH9832337.1"/>
    <property type="molecule type" value="Genomic_DNA"/>
</dbReference>
<evidence type="ECO:0000256" key="4">
    <source>
        <dbReference type="ARBA" id="ARBA00023125"/>
    </source>
</evidence>
<evidence type="ECO:0000256" key="3">
    <source>
        <dbReference type="ARBA" id="ARBA00023015"/>
    </source>
</evidence>
<keyword evidence="4" id="KW-0238">DNA-binding</keyword>
<feature type="compositionally biased region" description="Polar residues" evidence="7">
    <location>
        <begin position="84"/>
        <end position="103"/>
    </location>
</feature>
<feature type="compositionally biased region" description="Basic and acidic residues" evidence="7">
    <location>
        <begin position="60"/>
        <end position="79"/>
    </location>
</feature>
<dbReference type="Pfam" id="PF04082">
    <property type="entry name" value="Fungal_trans"/>
    <property type="match status" value="1"/>
</dbReference>
<feature type="domain" description="Xylanolytic transcriptional activator regulatory" evidence="8">
    <location>
        <begin position="364"/>
        <end position="443"/>
    </location>
</feature>
<keyword evidence="2" id="KW-0862">Zinc</keyword>
<keyword evidence="1" id="KW-0479">Metal-binding</keyword>
<name>A0ABQ8K6X0_9APHY</name>
<protein>
    <submittedName>
        <fullName evidence="9">Fungal-specific transcription factor domain-containing protein</fullName>
    </submittedName>
</protein>
<evidence type="ECO:0000256" key="5">
    <source>
        <dbReference type="ARBA" id="ARBA00023163"/>
    </source>
</evidence>
<keyword evidence="6" id="KW-0539">Nucleus</keyword>
<proteinExistence type="predicted"/>
<feature type="compositionally biased region" description="Basic and acidic residues" evidence="7">
    <location>
        <begin position="1"/>
        <end position="10"/>
    </location>
</feature>
<dbReference type="InterPro" id="IPR007219">
    <property type="entry name" value="XnlR_reg_dom"/>
</dbReference>
<feature type="compositionally biased region" description="Pro residues" evidence="7">
    <location>
        <begin position="724"/>
        <end position="734"/>
    </location>
</feature>
<evidence type="ECO:0000256" key="2">
    <source>
        <dbReference type="ARBA" id="ARBA00022833"/>
    </source>
</evidence>
<feature type="region of interest" description="Disordered" evidence="7">
    <location>
        <begin position="1"/>
        <end position="144"/>
    </location>
</feature>
<evidence type="ECO:0000313" key="9">
    <source>
        <dbReference type="EMBL" id="KAH9832337.1"/>
    </source>
</evidence>
<evidence type="ECO:0000313" key="10">
    <source>
        <dbReference type="Proteomes" id="UP000814176"/>
    </source>
</evidence>
<dbReference type="GeneID" id="71998163"/>
<dbReference type="InterPro" id="IPR051615">
    <property type="entry name" value="Transcr_Regulatory_Elem"/>
</dbReference>
<evidence type="ECO:0000256" key="7">
    <source>
        <dbReference type="SAM" id="MobiDB-lite"/>
    </source>
</evidence>
<evidence type="ECO:0000256" key="1">
    <source>
        <dbReference type="ARBA" id="ARBA00022723"/>
    </source>
</evidence>
<keyword evidence="3" id="KW-0805">Transcription regulation</keyword>
<feature type="compositionally biased region" description="Polar residues" evidence="7">
    <location>
        <begin position="19"/>
        <end position="30"/>
    </location>
</feature>
<dbReference type="CDD" id="cd12148">
    <property type="entry name" value="fungal_TF_MHR"/>
    <property type="match status" value="1"/>
</dbReference>
<dbReference type="PANTHER" id="PTHR31313">
    <property type="entry name" value="TY1 ENHANCER ACTIVATOR"/>
    <property type="match status" value="1"/>
</dbReference>
<dbReference type="Proteomes" id="UP000814176">
    <property type="component" value="Unassembled WGS sequence"/>
</dbReference>
<evidence type="ECO:0000259" key="8">
    <source>
        <dbReference type="SMART" id="SM00906"/>
    </source>
</evidence>
<comment type="caution">
    <text evidence="9">The sequence shown here is derived from an EMBL/GenBank/DDBJ whole genome shotgun (WGS) entry which is preliminary data.</text>
</comment>
<dbReference type="RefSeq" id="XP_047775356.1">
    <property type="nucleotide sequence ID" value="XM_047917431.1"/>
</dbReference>
<dbReference type="PANTHER" id="PTHR31313:SF81">
    <property type="entry name" value="TY1 ENHANCER ACTIVATOR"/>
    <property type="match status" value="1"/>
</dbReference>
<accession>A0ABQ8K6X0</accession>
<dbReference type="SMART" id="SM00906">
    <property type="entry name" value="Fungal_trans"/>
    <property type="match status" value="1"/>
</dbReference>
<gene>
    <name evidence="9" type="ORF">C8Q71DRAFT_272769</name>
</gene>
<keyword evidence="5" id="KW-0804">Transcription</keyword>
<feature type="compositionally biased region" description="Basic and acidic residues" evidence="7">
    <location>
        <begin position="130"/>
        <end position="144"/>
    </location>
</feature>
<evidence type="ECO:0000256" key="6">
    <source>
        <dbReference type="ARBA" id="ARBA00023242"/>
    </source>
</evidence>
<feature type="region of interest" description="Disordered" evidence="7">
    <location>
        <begin position="712"/>
        <end position="735"/>
    </location>
</feature>
<organism evidence="9 10">
    <name type="scientific">Rhodofomes roseus</name>
    <dbReference type="NCBI Taxonomy" id="34475"/>
    <lineage>
        <taxon>Eukaryota</taxon>
        <taxon>Fungi</taxon>
        <taxon>Dikarya</taxon>
        <taxon>Basidiomycota</taxon>
        <taxon>Agaricomycotina</taxon>
        <taxon>Agaricomycetes</taxon>
        <taxon>Polyporales</taxon>
        <taxon>Rhodofomes</taxon>
    </lineage>
</organism>
<reference evidence="9 10" key="1">
    <citation type="journal article" date="2021" name="Environ. Microbiol.">
        <title>Gene family expansions and transcriptome signatures uncover fungal adaptations to wood decay.</title>
        <authorList>
            <person name="Hage H."/>
            <person name="Miyauchi S."/>
            <person name="Viragh M."/>
            <person name="Drula E."/>
            <person name="Min B."/>
            <person name="Chaduli D."/>
            <person name="Navarro D."/>
            <person name="Favel A."/>
            <person name="Norest M."/>
            <person name="Lesage-Meessen L."/>
            <person name="Balint B."/>
            <person name="Merenyi Z."/>
            <person name="de Eugenio L."/>
            <person name="Morin E."/>
            <person name="Martinez A.T."/>
            <person name="Baldrian P."/>
            <person name="Stursova M."/>
            <person name="Martinez M.J."/>
            <person name="Novotny C."/>
            <person name="Magnuson J.K."/>
            <person name="Spatafora J.W."/>
            <person name="Maurice S."/>
            <person name="Pangilinan J."/>
            <person name="Andreopoulos W."/>
            <person name="LaButti K."/>
            <person name="Hundley H."/>
            <person name="Na H."/>
            <person name="Kuo A."/>
            <person name="Barry K."/>
            <person name="Lipzen A."/>
            <person name="Henrissat B."/>
            <person name="Riley R."/>
            <person name="Ahrendt S."/>
            <person name="Nagy L.G."/>
            <person name="Grigoriev I.V."/>
            <person name="Martin F."/>
            <person name="Rosso M.N."/>
        </authorList>
    </citation>
    <scope>NUCLEOTIDE SEQUENCE [LARGE SCALE GENOMIC DNA]</scope>
    <source>
        <strain evidence="9 10">CIRM-BRFM 1785</strain>
    </source>
</reference>